<accession>X0WMT7</accession>
<dbReference type="InterPro" id="IPR025158">
    <property type="entry name" value="Mg_chelat-rel_C"/>
</dbReference>
<reference evidence="2" key="1">
    <citation type="journal article" date="2014" name="Front. Microbiol.">
        <title>High frequency of phylogenetically diverse reductive dehalogenase-homologous genes in deep subseafloor sedimentary metagenomes.</title>
        <authorList>
            <person name="Kawai M."/>
            <person name="Futagami T."/>
            <person name="Toyoda A."/>
            <person name="Takaki Y."/>
            <person name="Nishi S."/>
            <person name="Hori S."/>
            <person name="Arai W."/>
            <person name="Tsubouchi T."/>
            <person name="Morono Y."/>
            <person name="Uchiyama I."/>
            <person name="Ito T."/>
            <person name="Fujiyama A."/>
            <person name="Inagaki F."/>
            <person name="Takami H."/>
        </authorList>
    </citation>
    <scope>NUCLEOTIDE SEQUENCE</scope>
    <source>
        <strain evidence="2">Expedition CK06-06</strain>
    </source>
</reference>
<protein>
    <recommendedName>
        <fullName evidence="1">Mg chelatase-related protein C-terminal domain-containing protein</fullName>
    </recommendedName>
</protein>
<comment type="caution">
    <text evidence="2">The sequence shown here is derived from an EMBL/GenBank/DDBJ whole genome shotgun (WGS) entry which is preliminary data.</text>
</comment>
<dbReference type="Pfam" id="PF13335">
    <property type="entry name" value="Mg_chelatase_C"/>
    <property type="match status" value="1"/>
</dbReference>
<evidence type="ECO:0000313" key="2">
    <source>
        <dbReference type="EMBL" id="GAG25838.1"/>
    </source>
</evidence>
<dbReference type="EMBL" id="BARS01038729">
    <property type="protein sequence ID" value="GAG25838.1"/>
    <property type="molecule type" value="Genomic_DNA"/>
</dbReference>
<feature type="domain" description="Mg chelatase-related protein C-terminal" evidence="1">
    <location>
        <begin position="1"/>
        <end position="38"/>
    </location>
</feature>
<dbReference type="InterPro" id="IPR027417">
    <property type="entry name" value="P-loop_NTPase"/>
</dbReference>
<sequence>GLSARAFHRVLKLARTIADMAGSEQIASPHLAEAVQYRQRTRG</sequence>
<dbReference type="Gene3D" id="3.40.50.300">
    <property type="entry name" value="P-loop containing nucleotide triphosphate hydrolases"/>
    <property type="match status" value="1"/>
</dbReference>
<evidence type="ECO:0000259" key="1">
    <source>
        <dbReference type="Pfam" id="PF13335"/>
    </source>
</evidence>
<dbReference type="AlphaFoldDB" id="X0WMT7"/>
<gene>
    <name evidence="2" type="ORF">S01H1_59226</name>
</gene>
<organism evidence="2">
    <name type="scientific">marine sediment metagenome</name>
    <dbReference type="NCBI Taxonomy" id="412755"/>
    <lineage>
        <taxon>unclassified sequences</taxon>
        <taxon>metagenomes</taxon>
        <taxon>ecological metagenomes</taxon>
    </lineage>
</organism>
<proteinExistence type="predicted"/>
<feature type="non-terminal residue" evidence="2">
    <location>
        <position position="1"/>
    </location>
</feature>
<name>X0WMT7_9ZZZZ</name>